<dbReference type="EMBL" id="OX596109">
    <property type="protein sequence ID" value="CAN0304577.1"/>
    <property type="molecule type" value="Genomic_DNA"/>
</dbReference>
<reference evidence="1" key="1">
    <citation type="submission" date="2023-05" db="EMBL/GenBank/DDBJ databases">
        <authorList>
            <consortium name="ELIXIR-Norway"/>
        </authorList>
    </citation>
    <scope>NUCLEOTIDE SEQUENCE</scope>
</reference>
<protein>
    <submittedName>
        <fullName evidence="1">Uncharacterized protein</fullName>
    </submittedName>
</protein>
<proteinExistence type="predicted"/>
<gene>
    <name evidence="1" type="ORF">MRATA1EN22A_LOCUS15289</name>
</gene>
<reference evidence="1" key="2">
    <citation type="submission" date="2025-03" db="EMBL/GenBank/DDBJ databases">
        <authorList>
            <consortium name="ELIXIR-Norway"/>
            <consortium name="Elixir Norway"/>
        </authorList>
    </citation>
    <scope>NUCLEOTIDE SEQUENCE</scope>
</reference>
<evidence type="ECO:0000313" key="1">
    <source>
        <dbReference type="EMBL" id="CAN0304577.1"/>
    </source>
</evidence>
<organism evidence="1 2">
    <name type="scientific">Rangifer tarandus platyrhynchus</name>
    <name type="common">Svalbard reindeer</name>
    <dbReference type="NCBI Taxonomy" id="3082113"/>
    <lineage>
        <taxon>Eukaryota</taxon>
        <taxon>Metazoa</taxon>
        <taxon>Chordata</taxon>
        <taxon>Craniata</taxon>
        <taxon>Vertebrata</taxon>
        <taxon>Euteleostomi</taxon>
        <taxon>Mammalia</taxon>
        <taxon>Eutheria</taxon>
        <taxon>Laurasiatheria</taxon>
        <taxon>Artiodactyla</taxon>
        <taxon>Ruminantia</taxon>
        <taxon>Pecora</taxon>
        <taxon>Cervidae</taxon>
        <taxon>Odocoileinae</taxon>
        <taxon>Rangifer</taxon>
    </lineage>
</organism>
<dbReference type="Proteomes" id="UP001162501">
    <property type="component" value="Chromosome 25"/>
</dbReference>
<sequence>MILTVVLLEVVAVNPFYRWRRSAALRRDPGEPSEGSGERSPHEAELGPHPQAAAAPPSRHPPPRAATPPRERPGPFTA</sequence>
<name>A0AC59Z8N5_RANTA</name>
<accession>A0AC59Z8N5</accession>
<evidence type="ECO:0000313" key="2">
    <source>
        <dbReference type="Proteomes" id="UP001162501"/>
    </source>
</evidence>